<dbReference type="Gene3D" id="2.60.40.1090">
    <property type="entry name" value="Fimbrial-type adhesion domain"/>
    <property type="match status" value="1"/>
</dbReference>
<gene>
    <name evidence="5" type="ORF">MNY72_11835</name>
</gene>
<dbReference type="InterPro" id="IPR036937">
    <property type="entry name" value="Adhesion_dom_fimbrial_sf"/>
</dbReference>
<evidence type="ECO:0000313" key="5">
    <source>
        <dbReference type="EMBL" id="UNH30034.1"/>
    </source>
</evidence>
<organism evidence="5 6">
    <name type="scientific">Moellerella wisconsensis</name>
    <dbReference type="NCBI Taxonomy" id="158849"/>
    <lineage>
        <taxon>Bacteria</taxon>
        <taxon>Pseudomonadati</taxon>
        <taxon>Pseudomonadota</taxon>
        <taxon>Gammaproteobacteria</taxon>
        <taxon>Enterobacterales</taxon>
        <taxon>Morganellaceae</taxon>
        <taxon>Moellerella</taxon>
    </lineage>
</organism>
<dbReference type="GO" id="GO:0043709">
    <property type="term" value="P:cell adhesion involved in single-species biofilm formation"/>
    <property type="evidence" value="ECO:0007669"/>
    <property type="project" value="TreeGrafter"/>
</dbReference>
<evidence type="ECO:0000256" key="3">
    <source>
        <dbReference type="ARBA" id="ARBA00022729"/>
    </source>
</evidence>
<dbReference type="RefSeq" id="WP_047254733.1">
    <property type="nucleotide sequence ID" value="NZ_CAWMFK010000054.1"/>
</dbReference>
<accession>A0A9Q8V363</accession>
<keyword evidence="3" id="KW-0732">Signal</keyword>
<comment type="similarity">
    <text evidence="2">Belongs to the fimbrial protein family.</text>
</comment>
<evidence type="ECO:0000256" key="4">
    <source>
        <dbReference type="ARBA" id="ARBA00023263"/>
    </source>
</evidence>
<evidence type="ECO:0000313" key="6">
    <source>
        <dbReference type="Proteomes" id="UP000829116"/>
    </source>
</evidence>
<evidence type="ECO:0000256" key="2">
    <source>
        <dbReference type="ARBA" id="ARBA00006671"/>
    </source>
</evidence>
<reference evidence="5" key="1">
    <citation type="submission" date="2022-03" db="EMBL/GenBank/DDBJ databases">
        <title>ESBL-producing Moellerella wisconsensis and Escherichia marmotae isolated from wild game meat.</title>
        <authorList>
            <person name="Biggel M."/>
        </authorList>
    </citation>
    <scope>NUCLEOTIDE SEQUENCE</scope>
    <source>
        <strain evidence="5">W51</strain>
    </source>
</reference>
<dbReference type="Proteomes" id="UP000829116">
    <property type="component" value="Chromosome"/>
</dbReference>
<proteinExistence type="inferred from homology"/>
<dbReference type="InterPro" id="IPR050263">
    <property type="entry name" value="Bact_Fimbrial_Adh_Pro"/>
</dbReference>
<evidence type="ECO:0000256" key="1">
    <source>
        <dbReference type="ARBA" id="ARBA00004561"/>
    </source>
</evidence>
<keyword evidence="4" id="KW-0281">Fimbrium</keyword>
<name>A0A9Q8V363_9GAMM</name>
<dbReference type="AlphaFoldDB" id="A0A9Q8V363"/>
<comment type="subcellular location">
    <subcellularLocation>
        <location evidence="1">Fimbrium</location>
    </subcellularLocation>
</comment>
<dbReference type="GO" id="GO:0009289">
    <property type="term" value="C:pilus"/>
    <property type="evidence" value="ECO:0007669"/>
    <property type="project" value="UniProtKB-SubCell"/>
</dbReference>
<dbReference type="SUPFAM" id="SSF49401">
    <property type="entry name" value="Bacterial adhesins"/>
    <property type="match status" value="1"/>
</dbReference>
<dbReference type="Pfam" id="PF00419">
    <property type="entry name" value="Fimbrial"/>
    <property type="match status" value="1"/>
</dbReference>
<sequence length="171" mass="18623">MKKTMNVSLLIICFLMSFLSFGSDRINLKFSGDIKASTCNISNGANINIDLKNIPAITFEKLNSFSAWSYFSIDLNNCSSAINQVKITFTGISAPEDVNSLYRNQGTAKNIAVQLENNTGKIQLGNKKSLNVSINGKDNVKILLRTRAFSKSGNGMPGTISAKITANIIYL</sequence>
<dbReference type="EMBL" id="CP093245">
    <property type="protein sequence ID" value="UNH30034.1"/>
    <property type="molecule type" value="Genomic_DNA"/>
</dbReference>
<dbReference type="InterPro" id="IPR000259">
    <property type="entry name" value="Adhesion_dom_fimbrial"/>
</dbReference>
<protein>
    <submittedName>
        <fullName evidence="5">Type 1 fimbrial protein</fullName>
    </submittedName>
</protein>
<dbReference type="PANTHER" id="PTHR33420:SF3">
    <property type="entry name" value="FIMBRIAL SUBUNIT ELFA"/>
    <property type="match status" value="1"/>
</dbReference>
<dbReference type="PANTHER" id="PTHR33420">
    <property type="entry name" value="FIMBRIAL SUBUNIT ELFA-RELATED"/>
    <property type="match status" value="1"/>
</dbReference>
<dbReference type="InterPro" id="IPR008966">
    <property type="entry name" value="Adhesion_dom_sf"/>
</dbReference>